<keyword evidence="3" id="KW-1185">Reference proteome</keyword>
<feature type="transmembrane region" description="Helical" evidence="1">
    <location>
        <begin position="6"/>
        <end position="28"/>
    </location>
</feature>
<accession>A0A5Q2F586</accession>
<dbReference type="Proteomes" id="UP000400849">
    <property type="component" value="Segment"/>
</dbReference>
<proteinExistence type="predicted"/>
<evidence type="ECO:0000256" key="1">
    <source>
        <dbReference type="SAM" id="Phobius"/>
    </source>
</evidence>
<keyword evidence="1" id="KW-1133">Transmembrane helix</keyword>
<name>A0A5Q2F586_9CAUD</name>
<dbReference type="RefSeq" id="YP_010648774.1">
    <property type="nucleotide sequence ID" value="NC_070762.1"/>
</dbReference>
<gene>
    <name evidence="2" type="primary">65</name>
    <name evidence="2" type="ORF">SEA_SIXAMA_65</name>
</gene>
<keyword evidence="1" id="KW-0472">Membrane</keyword>
<reference evidence="2 3" key="1">
    <citation type="submission" date="2019-09" db="EMBL/GenBank/DDBJ databases">
        <authorList>
            <person name="Christie C.A."/>
            <person name="Diallo A.S."/>
            <person name="Dixon Z."/>
            <person name="McIntosh P.M."/>
            <person name="Murthy K.H."/>
            <person name="Rosen M.G."/>
            <person name="Simpson L.M."/>
            <person name="Koustas K."/>
            <person name="Fogarty M.P."/>
            <person name="Molloy S.D."/>
            <person name="Garlena R.A."/>
            <person name="Russell D.A."/>
            <person name="Pope W.H."/>
            <person name="Jacobs-Sera D."/>
            <person name="Hatfull G.F."/>
        </authorList>
    </citation>
    <scope>NUCLEOTIDE SEQUENCE [LARGE SCALE GENOMIC DNA]</scope>
</reference>
<evidence type="ECO:0000313" key="3">
    <source>
        <dbReference type="Proteomes" id="UP000400849"/>
    </source>
</evidence>
<dbReference type="EMBL" id="MN484601">
    <property type="protein sequence ID" value="QGF20244.1"/>
    <property type="molecule type" value="Genomic_DNA"/>
</dbReference>
<organism evidence="2 3">
    <name type="scientific">Gordonia phage Sixama</name>
    <dbReference type="NCBI Taxonomy" id="2653271"/>
    <lineage>
        <taxon>Viruses</taxon>
        <taxon>Duplodnaviria</taxon>
        <taxon>Heunggongvirae</taxon>
        <taxon>Uroviricota</taxon>
        <taxon>Caudoviricetes</taxon>
        <taxon>Sixamavirus</taxon>
        <taxon>Sixamavirus sixama</taxon>
    </lineage>
</organism>
<dbReference type="GeneID" id="77924233"/>
<keyword evidence="1" id="KW-0812">Transmembrane</keyword>
<protein>
    <submittedName>
        <fullName evidence="2">Uncharacterized protein</fullName>
    </submittedName>
</protein>
<dbReference type="KEGG" id="vg:77924233"/>
<sequence>MVIAITFLVIIVLTVALVFVTFAGFVGWNRRDLNAIRREHLRTEESRKRLTKMLEEKKELWVLLTPAEREWIRQNVDLTGIDL</sequence>
<evidence type="ECO:0000313" key="2">
    <source>
        <dbReference type="EMBL" id="QGF20244.1"/>
    </source>
</evidence>